<dbReference type="InterPro" id="IPR008969">
    <property type="entry name" value="CarboxyPept-like_regulatory"/>
</dbReference>
<dbReference type="PANTHER" id="PTHR40980">
    <property type="entry name" value="PLUG DOMAIN-CONTAINING PROTEIN"/>
    <property type="match status" value="1"/>
</dbReference>
<feature type="domain" description="Outer membrane protein beta-barrel" evidence="10">
    <location>
        <begin position="378"/>
        <end position="798"/>
    </location>
</feature>
<dbReference type="Gene3D" id="2.40.170.20">
    <property type="entry name" value="TonB-dependent receptor, beta-barrel domain"/>
    <property type="match status" value="1"/>
</dbReference>
<organism evidence="11 12">
    <name type="scientific">Chitinophaga silvisoli</name>
    <dbReference type="NCBI Taxonomy" id="2291814"/>
    <lineage>
        <taxon>Bacteria</taxon>
        <taxon>Pseudomonadati</taxon>
        <taxon>Bacteroidota</taxon>
        <taxon>Chitinophagia</taxon>
        <taxon>Chitinophagales</taxon>
        <taxon>Chitinophagaceae</taxon>
        <taxon>Chitinophaga</taxon>
    </lineage>
</organism>
<evidence type="ECO:0000256" key="4">
    <source>
        <dbReference type="ARBA" id="ARBA00022692"/>
    </source>
</evidence>
<dbReference type="Pfam" id="PF13620">
    <property type="entry name" value="CarboxypepD_reg"/>
    <property type="match status" value="1"/>
</dbReference>
<accession>A0A3E1NZJ2</accession>
<evidence type="ECO:0000313" key="11">
    <source>
        <dbReference type="EMBL" id="RFM33361.1"/>
    </source>
</evidence>
<dbReference type="SUPFAM" id="SSF49464">
    <property type="entry name" value="Carboxypeptidase regulatory domain-like"/>
    <property type="match status" value="1"/>
</dbReference>
<evidence type="ECO:0000259" key="10">
    <source>
        <dbReference type="Pfam" id="PF14905"/>
    </source>
</evidence>
<comment type="caution">
    <text evidence="11">The sequence shown here is derived from an EMBL/GenBank/DDBJ whole genome shotgun (WGS) entry which is preliminary data.</text>
</comment>
<evidence type="ECO:0000256" key="1">
    <source>
        <dbReference type="ARBA" id="ARBA00004571"/>
    </source>
</evidence>
<dbReference type="Pfam" id="PF07715">
    <property type="entry name" value="Plug"/>
    <property type="match status" value="1"/>
</dbReference>
<evidence type="ECO:0000256" key="2">
    <source>
        <dbReference type="ARBA" id="ARBA00022448"/>
    </source>
</evidence>
<sequence length="824" mass="91624">MHKFVSLCLGMTLSFLSFSYAQQTDQKSPEHGSIQGKLIDEQTNAPIEYASVAIIRAVDSSVVTGMLSKPNGDFSFPEIALGKYFVKVNFIGYTTVYKAIVLSSKNNIIDVGNIKLGTNAKVLAAVEVVGEKPAYTMAIDKRVFNVEKNISSVGGTATDVLKQVPAVSVDIDGNVTVRNGSPTIFVDGRPTTLTMDQIPADAIANIEVITNPSAKYDAEGVSGILNIVLKKNRKAGINGQVNAGASSLGGANGGFDFSIRREKYNLSLSYNIRSRKGSAKEHLFRKNIGTDTTTYLDQYENGDQSRRFQYGRIGFDWYMDNRNTFTIAGSINAGDFRDDNNLMLYNLNAGKEQVRYGAGIDNNNHNFRNYAGQLGYKHTFAKQGHELTADFNYNYATSDDGSDYSLQYYTLGHVAIDTPTAPARRYGYGGGNTTYVTGQIDYVNPLSENSKVEAGLRTTSRIFNNTLTTMGLNNATGDYVLDSSLSNNYHYSETINAGYISYSGQLGNFGYMGGLRGEQSYYSGDMTSTTKSNYKISYPISLFPSVFLSQKFKGDHELQLNYTRRVRRPWFRDLLPNLNYTAQSASRGNPTLKPEFTNSFEFSYLKDFNRKHNVMVSLYFRNTQNAITDYSSDTTITVNGTAQKVVLTYPVNADTRNAYGAEFTVRNQLTKDWDVTTNLNMAQTKINAGNLQNNLSNSGFVFFGKVNTNYKLPYRTTLQLTGIYESKQIMAQGERAGKYTVDAALRKELLKDRSLVVSLGVNDIFNTDRSISYTNTEYSEQEYYRKRATREARINVSWRFGKIDTGKKKENKKGEDQGGGNGDF</sequence>
<feature type="signal peptide" evidence="8">
    <location>
        <begin position="1"/>
        <end position="21"/>
    </location>
</feature>
<keyword evidence="3 7" id="KW-1134">Transmembrane beta strand</keyword>
<evidence type="ECO:0000313" key="12">
    <source>
        <dbReference type="Proteomes" id="UP000261174"/>
    </source>
</evidence>
<dbReference type="InterPro" id="IPR041700">
    <property type="entry name" value="OMP_b-brl_3"/>
</dbReference>
<comment type="similarity">
    <text evidence="7">Belongs to the TonB-dependent receptor family.</text>
</comment>
<feature type="domain" description="TonB-dependent receptor plug" evidence="9">
    <location>
        <begin position="155"/>
        <end position="224"/>
    </location>
</feature>
<comment type="subcellular location">
    <subcellularLocation>
        <location evidence="1 7">Cell outer membrane</location>
        <topology evidence="1 7">Multi-pass membrane protein</topology>
    </subcellularLocation>
</comment>
<dbReference type="EMBL" id="QTJV01000007">
    <property type="protein sequence ID" value="RFM33361.1"/>
    <property type="molecule type" value="Genomic_DNA"/>
</dbReference>
<proteinExistence type="inferred from homology"/>
<dbReference type="Gene3D" id="2.170.130.10">
    <property type="entry name" value="TonB-dependent receptor, plug domain"/>
    <property type="match status" value="1"/>
</dbReference>
<gene>
    <name evidence="11" type="ORF">DXN04_20275</name>
</gene>
<evidence type="ECO:0000256" key="3">
    <source>
        <dbReference type="ARBA" id="ARBA00022452"/>
    </source>
</evidence>
<dbReference type="InterPro" id="IPR012910">
    <property type="entry name" value="Plug_dom"/>
</dbReference>
<dbReference type="Pfam" id="PF14905">
    <property type="entry name" value="OMP_b-brl_3"/>
    <property type="match status" value="1"/>
</dbReference>
<reference evidence="11 12" key="1">
    <citation type="submission" date="2018-08" db="EMBL/GenBank/DDBJ databases">
        <title>Chitinophaga sp. K20C18050901, a novel bacterium isolated from forest soil.</title>
        <authorList>
            <person name="Wang C."/>
        </authorList>
    </citation>
    <scope>NUCLEOTIDE SEQUENCE [LARGE SCALE GENOMIC DNA]</scope>
    <source>
        <strain evidence="11 12">K20C18050901</strain>
    </source>
</reference>
<keyword evidence="12" id="KW-1185">Reference proteome</keyword>
<dbReference type="SUPFAM" id="SSF56935">
    <property type="entry name" value="Porins"/>
    <property type="match status" value="1"/>
</dbReference>
<keyword evidence="4 7" id="KW-0812">Transmembrane</keyword>
<name>A0A3E1NZJ2_9BACT</name>
<dbReference type="PROSITE" id="PS52016">
    <property type="entry name" value="TONB_DEPENDENT_REC_3"/>
    <property type="match status" value="1"/>
</dbReference>
<evidence type="ECO:0000256" key="6">
    <source>
        <dbReference type="ARBA" id="ARBA00023237"/>
    </source>
</evidence>
<dbReference type="PANTHER" id="PTHR40980:SF4">
    <property type="entry name" value="TONB-DEPENDENT RECEPTOR-LIKE BETA-BARREL DOMAIN-CONTAINING PROTEIN"/>
    <property type="match status" value="1"/>
</dbReference>
<dbReference type="Gene3D" id="2.60.40.1120">
    <property type="entry name" value="Carboxypeptidase-like, regulatory domain"/>
    <property type="match status" value="1"/>
</dbReference>
<dbReference type="AlphaFoldDB" id="A0A3E1NZJ2"/>
<keyword evidence="2 7" id="KW-0813">Transport</keyword>
<evidence type="ECO:0000256" key="5">
    <source>
        <dbReference type="ARBA" id="ARBA00023136"/>
    </source>
</evidence>
<evidence type="ECO:0000256" key="8">
    <source>
        <dbReference type="SAM" id="SignalP"/>
    </source>
</evidence>
<keyword evidence="11" id="KW-0675">Receptor</keyword>
<evidence type="ECO:0000259" key="9">
    <source>
        <dbReference type="Pfam" id="PF07715"/>
    </source>
</evidence>
<dbReference type="InterPro" id="IPR037066">
    <property type="entry name" value="Plug_dom_sf"/>
</dbReference>
<keyword evidence="6 7" id="KW-0998">Cell outer membrane</keyword>
<dbReference type="InterPro" id="IPR039426">
    <property type="entry name" value="TonB-dep_rcpt-like"/>
</dbReference>
<protein>
    <submittedName>
        <fullName evidence="11">TonB-dependent receptor</fullName>
    </submittedName>
</protein>
<dbReference type="Proteomes" id="UP000261174">
    <property type="component" value="Unassembled WGS sequence"/>
</dbReference>
<dbReference type="GO" id="GO:0009279">
    <property type="term" value="C:cell outer membrane"/>
    <property type="evidence" value="ECO:0007669"/>
    <property type="project" value="UniProtKB-SubCell"/>
</dbReference>
<keyword evidence="8" id="KW-0732">Signal</keyword>
<dbReference type="InterPro" id="IPR036942">
    <property type="entry name" value="Beta-barrel_TonB_sf"/>
</dbReference>
<keyword evidence="5 7" id="KW-0472">Membrane</keyword>
<feature type="chain" id="PRO_5017652847" evidence="8">
    <location>
        <begin position="22"/>
        <end position="824"/>
    </location>
</feature>
<evidence type="ECO:0000256" key="7">
    <source>
        <dbReference type="PROSITE-ProRule" id="PRU01360"/>
    </source>
</evidence>